<evidence type="ECO:0000256" key="1">
    <source>
        <dbReference type="SAM" id="Phobius"/>
    </source>
</evidence>
<evidence type="ECO:0000313" key="3">
    <source>
        <dbReference type="Proteomes" id="UP000015520"/>
    </source>
</evidence>
<sequence length="184" mass="20585">MQLITLLNYWHYIALLIVVLICAGGIFSAYKQKDKKLVFPIVVSTVLISTLLGVFSIVIVDKYTKKVSIFKVESKRLLSIEKISYSGIVKNDGNHEIGEVIVEIKLVNKGHATGNVKGGSFFKSSGFFGFFTGGANLSYKPQTIIKEFVVARNLKPGQAEPFRVYFDWPPYFRQVADFVTVKGH</sequence>
<organism evidence="2 3">
    <name type="scientific">Sulfurimonas hongkongensis</name>
    <dbReference type="NCBI Taxonomy" id="1172190"/>
    <lineage>
        <taxon>Bacteria</taxon>
        <taxon>Pseudomonadati</taxon>
        <taxon>Campylobacterota</taxon>
        <taxon>Epsilonproteobacteria</taxon>
        <taxon>Campylobacterales</taxon>
        <taxon>Sulfurimonadaceae</taxon>
        <taxon>Sulfurimonas</taxon>
    </lineage>
</organism>
<dbReference type="Proteomes" id="UP000015520">
    <property type="component" value="Unassembled WGS sequence"/>
</dbReference>
<gene>
    <name evidence="2" type="ORF">M947_07720</name>
</gene>
<protein>
    <recommendedName>
        <fullName evidence="4">DUF2393 domain-containing protein</fullName>
    </recommendedName>
</protein>
<accession>T0KQP1</accession>
<feature type="transmembrane region" description="Helical" evidence="1">
    <location>
        <begin position="37"/>
        <end position="60"/>
    </location>
</feature>
<keyword evidence="1" id="KW-1133">Transmembrane helix</keyword>
<dbReference type="OrthoDB" id="5372773at2"/>
<dbReference type="Pfam" id="PF09624">
    <property type="entry name" value="DUF2393"/>
    <property type="match status" value="1"/>
</dbReference>
<dbReference type="RefSeq" id="WP_021287800.1">
    <property type="nucleotide sequence ID" value="NZ_AUPZ01000009.1"/>
</dbReference>
<dbReference type="InterPro" id="IPR013417">
    <property type="entry name" value="CHP02588"/>
</dbReference>
<keyword evidence="1" id="KW-0812">Transmembrane</keyword>
<proteinExistence type="predicted"/>
<dbReference type="AlphaFoldDB" id="T0KQP1"/>
<reference evidence="2 3" key="1">
    <citation type="submission" date="2013-07" db="EMBL/GenBank/DDBJ databases">
        <title>Sulfurimonas hongkongensis AST-10 Genome Sequencing.</title>
        <authorList>
            <person name="Cai L."/>
            <person name="Zhang T."/>
        </authorList>
    </citation>
    <scope>NUCLEOTIDE SEQUENCE [LARGE SCALE GENOMIC DNA]</scope>
    <source>
        <strain evidence="2 3">AST-10</strain>
    </source>
</reference>
<evidence type="ECO:0000313" key="2">
    <source>
        <dbReference type="EMBL" id="EQB39339.1"/>
    </source>
</evidence>
<dbReference type="eggNOG" id="ENOG5030P8S">
    <property type="taxonomic scope" value="Bacteria"/>
</dbReference>
<feature type="transmembrane region" description="Helical" evidence="1">
    <location>
        <begin position="12"/>
        <end position="30"/>
    </location>
</feature>
<name>T0KQP1_9BACT</name>
<keyword evidence="1" id="KW-0472">Membrane</keyword>
<evidence type="ECO:0008006" key="4">
    <source>
        <dbReference type="Google" id="ProtNLM"/>
    </source>
</evidence>
<keyword evidence="3" id="KW-1185">Reference proteome</keyword>
<dbReference type="EMBL" id="AUPZ01000009">
    <property type="protein sequence ID" value="EQB39339.1"/>
    <property type="molecule type" value="Genomic_DNA"/>
</dbReference>
<dbReference type="PATRIC" id="fig|1172190.3.peg.1494"/>
<comment type="caution">
    <text evidence="2">The sequence shown here is derived from an EMBL/GenBank/DDBJ whole genome shotgun (WGS) entry which is preliminary data.</text>
</comment>
<dbReference type="STRING" id="1172190.M947_07720"/>